<evidence type="ECO:0000259" key="3">
    <source>
        <dbReference type="Pfam" id="PF00534"/>
    </source>
</evidence>
<dbReference type="Pfam" id="PF00534">
    <property type="entry name" value="Glycos_transf_1"/>
    <property type="match status" value="1"/>
</dbReference>
<reference evidence="5 6" key="1">
    <citation type="submission" date="2018-04" db="EMBL/GenBank/DDBJ databases">
        <title>Genomic Encyclopedia of Type Strains, Phase IV (KMG-IV): sequencing the most valuable type-strain genomes for metagenomic binning, comparative biology and taxonomic classification.</title>
        <authorList>
            <person name="Goeker M."/>
        </authorList>
    </citation>
    <scope>NUCLEOTIDE SEQUENCE [LARGE SCALE GENOMIC DNA]</scope>
    <source>
        <strain evidence="5 6">DSM 104150</strain>
    </source>
</reference>
<comment type="caution">
    <text evidence="5">The sequence shown here is derived from an EMBL/GenBank/DDBJ whole genome shotgun (WGS) entry which is preliminary data.</text>
</comment>
<proteinExistence type="predicted"/>
<dbReference type="InterPro" id="IPR001296">
    <property type="entry name" value="Glyco_trans_1"/>
</dbReference>
<dbReference type="InterPro" id="IPR028098">
    <property type="entry name" value="Glyco_trans_4-like_N"/>
</dbReference>
<organism evidence="5 6">
    <name type="scientific">Sinimarinibacterium flocculans</name>
    <dbReference type="NCBI Taxonomy" id="985250"/>
    <lineage>
        <taxon>Bacteria</taxon>
        <taxon>Pseudomonadati</taxon>
        <taxon>Pseudomonadota</taxon>
        <taxon>Gammaproteobacteria</taxon>
        <taxon>Nevskiales</taxon>
        <taxon>Nevskiaceae</taxon>
        <taxon>Sinimarinibacterium</taxon>
    </lineage>
</organism>
<gene>
    <name evidence="5" type="ORF">C8D93_10160</name>
</gene>
<dbReference type="GO" id="GO:0016757">
    <property type="term" value="F:glycosyltransferase activity"/>
    <property type="evidence" value="ECO:0007669"/>
    <property type="project" value="UniProtKB-KW"/>
</dbReference>
<keyword evidence="2 5" id="KW-0808">Transferase</keyword>
<dbReference type="SUPFAM" id="SSF53756">
    <property type="entry name" value="UDP-Glycosyltransferase/glycogen phosphorylase"/>
    <property type="match status" value="1"/>
</dbReference>
<feature type="domain" description="Glycosyl transferase family 1" evidence="3">
    <location>
        <begin position="199"/>
        <end position="352"/>
    </location>
</feature>
<feature type="domain" description="Glycosyltransferase subfamily 4-like N-terminal" evidence="4">
    <location>
        <begin position="19"/>
        <end position="176"/>
    </location>
</feature>
<evidence type="ECO:0000313" key="6">
    <source>
        <dbReference type="Proteomes" id="UP000248330"/>
    </source>
</evidence>
<sequence>MDRVDRRRIAIFLSTSGHSGVDRAMRNLIPALAGRGYRIDLIRVRRHGPHLEPVPPGVRVIDSGASTTYLALPALARYLRRERPAVLLSDKDRVNRTALLARWLARASGTRLILSSGTTVSVDLQHRGFFERALQRWSMGRLYRHADAVIVPGRGVADDMAAYTGLPRARIRVVPNPLVPPVLLRERPSPPEHPWFEAGAPPVILGVGELSPRKDFATLLRAFARLRAQRPCRLMILGEGRERTRLLALADELGVGEDVALPGFVDGPFAYMAHAAVFALCSRWEGLPSVPVEALAAGTPVVATDTPGSREILEDGHLGPLVPIGDETALATALAAVLDAPRDEARLRAAAARYEHESATSGYLQVFGLAERAEA</sequence>
<evidence type="ECO:0000256" key="1">
    <source>
        <dbReference type="ARBA" id="ARBA00022676"/>
    </source>
</evidence>
<dbReference type="RefSeq" id="WP_110263181.1">
    <property type="nucleotide sequence ID" value="NZ_CAWNXA010000001.1"/>
</dbReference>
<keyword evidence="1" id="KW-0328">Glycosyltransferase</keyword>
<dbReference type="Gene3D" id="3.40.50.2000">
    <property type="entry name" value="Glycogen Phosphorylase B"/>
    <property type="match status" value="2"/>
</dbReference>
<dbReference type="Proteomes" id="UP000248330">
    <property type="component" value="Unassembled WGS sequence"/>
</dbReference>
<evidence type="ECO:0000256" key="2">
    <source>
        <dbReference type="ARBA" id="ARBA00022679"/>
    </source>
</evidence>
<protein>
    <submittedName>
        <fullName evidence="5">Glycosyltransferase involved in cell wall biosynthesis</fullName>
    </submittedName>
</protein>
<dbReference type="OrthoDB" id="9792269at2"/>
<dbReference type="AlphaFoldDB" id="A0A318EJG5"/>
<evidence type="ECO:0000313" key="5">
    <source>
        <dbReference type="EMBL" id="PXV71022.1"/>
    </source>
</evidence>
<dbReference type="PANTHER" id="PTHR12526:SF510">
    <property type="entry name" value="D-INOSITOL 3-PHOSPHATE GLYCOSYLTRANSFERASE"/>
    <property type="match status" value="1"/>
</dbReference>
<dbReference type="EMBL" id="QICN01000001">
    <property type="protein sequence ID" value="PXV71022.1"/>
    <property type="molecule type" value="Genomic_DNA"/>
</dbReference>
<evidence type="ECO:0000259" key="4">
    <source>
        <dbReference type="Pfam" id="PF13579"/>
    </source>
</evidence>
<accession>A0A318EJG5</accession>
<dbReference type="Pfam" id="PF13579">
    <property type="entry name" value="Glyco_trans_4_4"/>
    <property type="match status" value="1"/>
</dbReference>
<dbReference type="PANTHER" id="PTHR12526">
    <property type="entry name" value="GLYCOSYLTRANSFERASE"/>
    <property type="match status" value="1"/>
</dbReference>
<name>A0A318EJG5_9GAMM</name>
<dbReference type="CDD" id="cd03811">
    <property type="entry name" value="GT4_GT28_WabH-like"/>
    <property type="match status" value="1"/>
</dbReference>
<dbReference type="GO" id="GO:1901135">
    <property type="term" value="P:carbohydrate derivative metabolic process"/>
    <property type="evidence" value="ECO:0007669"/>
    <property type="project" value="UniProtKB-ARBA"/>
</dbReference>
<keyword evidence="6" id="KW-1185">Reference proteome</keyword>